<evidence type="ECO:0000256" key="1">
    <source>
        <dbReference type="SAM" id="Coils"/>
    </source>
</evidence>
<dbReference type="EMBL" id="VTZN01000057">
    <property type="protein sequence ID" value="KAA1250112.1"/>
    <property type="molecule type" value="Genomic_DNA"/>
</dbReference>
<evidence type="ECO:0000313" key="4">
    <source>
        <dbReference type="Proteomes" id="UP000324701"/>
    </source>
</evidence>
<dbReference type="InterPro" id="IPR027417">
    <property type="entry name" value="P-loop_NTPase"/>
</dbReference>
<protein>
    <submittedName>
        <fullName evidence="3">DUF2326 domain-containing protein</fullName>
    </submittedName>
</protein>
<gene>
    <name evidence="3" type="ORF">F0Q45_11395</name>
</gene>
<dbReference type="RefSeq" id="WP_149654058.1">
    <property type="nucleotide sequence ID" value="NZ_VTZN01000057.1"/>
</dbReference>
<proteinExistence type="predicted"/>
<keyword evidence="1" id="KW-0175">Coiled coil</keyword>
<reference evidence="3 4" key="1">
    <citation type="submission" date="2019-09" db="EMBL/GenBank/DDBJ databases">
        <title>Report of infection by Mycobacterium simiae a patient suffering from pulmonary tuberculosis.</title>
        <authorList>
            <person name="Mohanty P.S."/>
            <person name="Bansal A.K."/>
            <person name="Singh H."/>
            <person name="Sharma S."/>
            <person name="Patil S.A."/>
            <person name="Upadhaya P."/>
            <person name="Singh P.K."/>
            <person name="Kumar D."/>
            <person name="Kumar S."/>
            <person name="Singh R.K."/>
            <person name="Chaudhary B."/>
        </authorList>
    </citation>
    <scope>NUCLEOTIDE SEQUENCE [LARGE SCALE GENOMIC DNA]</scope>
    <source>
        <strain evidence="3 4">JAL-560-SIM</strain>
    </source>
</reference>
<feature type="domain" description="DUF2326" evidence="2">
    <location>
        <begin position="445"/>
        <end position="578"/>
    </location>
</feature>
<dbReference type="Proteomes" id="UP000324701">
    <property type="component" value="Unassembled WGS sequence"/>
</dbReference>
<accession>A0A5B1BPW4</accession>
<evidence type="ECO:0000259" key="2">
    <source>
        <dbReference type="Pfam" id="PF10088"/>
    </source>
</evidence>
<dbReference type="InterPro" id="IPR018760">
    <property type="entry name" value="DUF2326"/>
</dbReference>
<keyword evidence="4" id="KW-1185">Reference proteome</keyword>
<feature type="coiled-coil region" evidence="1">
    <location>
        <begin position="215"/>
        <end position="272"/>
    </location>
</feature>
<dbReference type="Pfam" id="PF10088">
    <property type="entry name" value="DUF2326"/>
    <property type="match status" value="1"/>
</dbReference>
<sequence length="579" mass="64766">MKLIRLSSSKESFKPVNFKAGLNLVLADRTEKSSATDSRHGVGKTTLLQIIDYCLGGRVVEGDSLYKLRGGDWLFTLDVQLTGHALTITRGIDTSEVDITGAGIYTLGLTEKPDVDTAVLGSGEWSDGLGVQSFGLPLRADRVQNAPTFRSLMRHFLRFRDEAYNSPFNTFGSQPPVQVRAENAFLLGLNWEYAVEWQRLKDREKALKALSGADVEELGQELAELQARRARETSQLHRLDGDVREFRVLPEYREVEARANDAAAEMRNLSNQILITAREIDLYLEQASVEFTEADQTRVETLFNEVGVVFPDGLRSPLKQTRDFHASVTKNRRHYLESEIRRLNSVQDRRNQQLQTLEQRRRSDLRMLESHGALEDYAEMQKRLGALSASAAELTTRIENIQDIRRGKSAVKAEALELAERVEIDLEERQTSYERVLSRFSEAFETLYGNEAFLLVDVGDAGYRFTVKVPREGSTGTGKVGIFAYDLAITEAWAARKSGCGFLAHDSVLFDGVDERQTASAMALAAESAEKFGFQYFLTANSDDLTPEEMDRVGLDIDANLVIRLTDAEESGGLLGVRV</sequence>
<dbReference type="AlphaFoldDB" id="A0A5B1BPW4"/>
<name>A0A5B1BPW4_MYCSI</name>
<dbReference type="OrthoDB" id="7314834at2"/>
<comment type="caution">
    <text evidence="3">The sequence shown here is derived from an EMBL/GenBank/DDBJ whole genome shotgun (WGS) entry which is preliminary data.</text>
</comment>
<evidence type="ECO:0000313" key="3">
    <source>
        <dbReference type="EMBL" id="KAA1250112.1"/>
    </source>
</evidence>
<organism evidence="3 4">
    <name type="scientific">Mycobacterium simiae</name>
    <name type="common">Mycobacterium habana</name>
    <dbReference type="NCBI Taxonomy" id="1784"/>
    <lineage>
        <taxon>Bacteria</taxon>
        <taxon>Bacillati</taxon>
        <taxon>Actinomycetota</taxon>
        <taxon>Actinomycetes</taxon>
        <taxon>Mycobacteriales</taxon>
        <taxon>Mycobacteriaceae</taxon>
        <taxon>Mycobacterium</taxon>
        <taxon>Mycobacterium simiae complex</taxon>
    </lineage>
</organism>
<dbReference type="Gene3D" id="3.40.50.300">
    <property type="entry name" value="P-loop containing nucleotide triphosphate hydrolases"/>
    <property type="match status" value="1"/>
</dbReference>